<accession>A0AAN7BXD2</accession>
<protein>
    <submittedName>
        <fullName evidence="2">Uncharacterized protein</fullName>
    </submittedName>
</protein>
<feature type="signal peptide" evidence="1">
    <location>
        <begin position="1"/>
        <end position="22"/>
    </location>
</feature>
<organism evidence="2 3">
    <name type="scientific">Podospora fimiseda</name>
    <dbReference type="NCBI Taxonomy" id="252190"/>
    <lineage>
        <taxon>Eukaryota</taxon>
        <taxon>Fungi</taxon>
        <taxon>Dikarya</taxon>
        <taxon>Ascomycota</taxon>
        <taxon>Pezizomycotina</taxon>
        <taxon>Sordariomycetes</taxon>
        <taxon>Sordariomycetidae</taxon>
        <taxon>Sordariales</taxon>
        <taxon>Podosporaceae</taxon>
        <taxon>Podospora</taxon>
    </lineage>
</organism>
<dbReference type="InterPro" id="IPR015943">
    <property type="entry name" value="WD40/YVTN_repeat-like_dom_sf"/>
</dbReference>
<reference evidence="2" key="2">
    <citation type="submission" date="2023-05" db="EMBL/GenBank/DDBJ databases">
        <authorList>
            <consortium name="Lawrence Berkeley National Laboratory"/>
            <person name="Steindorff A."/>
            <person name="Hensen N."/>
            <person name="Bonometti L."/>
            <person name="Westerberg I."/>
            <person name="Brannstrom I.O."/>
            <person name="Guillou S."/>
            <person name="Cros-Aarteil S."/>
            <person name="Calhoun S."/>
            <person name="Haridas S."/>
            <person name="Kuo A."/>
            <person name="Mondo S."/>
            <person name="Pangilinan J."/>
            <person name="Riley R."/>
            <person name="Labutti K."/>
            <person name="Andreopoulos B."/>
            <person name="Lipzen A."/>
            <person name="Chen C."/>
            <person name="Yanf M."/>
            <person name="Daum C."/>
            <person name="Ng V."/>
            <person name="Clum A."/>
            <person name="Ohm R."/>
            <person name="Martin F."/>
            <person name="Silar P."/>
            <person name="Natvig D."/>
            <person name="Lalanne C."/>
            <person name="Gautier V."/>
            <person name="Ament-Velasquez S.L."/>
            <person name="Kruys A."/>
            <person name="Hutchinson M.I."/>
            <person name="Powell A.J."/>
            <person name="Barry K."/>
            <person name="Miller A.N."/>
            <person name="Grigoriev I.V."/>
            <person name="Debuchy R."/>
            <person name="Gladieux P."/>
            <person name="Thoren M.H."/>
            <person name="Johannesson H."/>
        </authorList>
    </citation>
    <scope>NUCLEOTIDE SEQUENCE</scope>
    <source>
        <strain evidence="2">CBS 990.96</strain>
    </source>
</reference>
<dbReference type="EMBL" id="MU865294">
    <property type="protein sequence ID" value="KAK4231131.1"/>
    <property type="molecule type" value="Genomic_DNA"/>
</dbReference>
<keyword evidence="1" id="KW-0732">Signal</keyword>
<dbReference type="SUPFAM" id="SSF82171">
    <property type="entry name" value="DPP6 N-terminal domain-like"/>
    <property type="match status" value="1"/>
</dbReference>
<feature type="chain" id="PRO_5043018858" evidence="1">
    <location>
        <begin position="23"/>
        <end position="586"/>
    </location>
</feature>
<dbReference type="Proteomes" id="UP001301958">
    <property type="component" value="Unassembled WGS sequence"/>
</dbReference>
<name>A0AAN7BXD2_9PEZI</name>
<gene>
    <name evidence="2" type="ORF">QBC38DRAFT_466902</name>
</gene>
<evidence type="ECO:0000256" key="1">
    <source>
        <dbReference type="SAM" id="SignalP"/>
    </source>
</evidence>
<comment type="caution">
    <text evidence="2">The sequence shown here is derived from an EMBL/GenBank/DDBJ whole genome shotgun (WGS) entry which is preliminary data.</text>
</comment>
<evidence type="ECO:0000313" key="2">
    <source>
        <dbReference type="EMBL" id="KAK4231131.1"/>
    </source>
</evidence>
<reference evidence="2" key="1">
    <citation type="journal article" date="2023" name="Mol. Phylogenet. Evol.">
        <title>Genome-scale phylogeny and comparative genomics of the fungal order Sordariales.</title>
        <authorList>
            <person name="Hensen N."/>
            <person name="Bonometti L."/>
            <person name="Westerberg I."/>
            <person name="Brannstrom I.O."/>
            <person name="Guillou S."/>
            <person name="Cros-Aarteil S."/>
            <person name="Calhoun S."/>
            <person name="Haridas S."/>
            <person name="Kuo A."/>
            <person name="Mondo S."/>
            <person name="Pangilinan J."/>
            <person name="Riley R."/>
            <person name="LaButti K."/>
            <person name="Andreopoulos B."/>
            <person name="Lipzen A."/>
            <person name="Chen C."/>
            <person name="Yan M."/>
            <person name="Daum C."/>
            <person name="Ng V."/>
            <person name="Clum A."/>
            <person name="Steindorff A."/>
            <person name="Ohm R.A."/>
            <person name="Martin F."/>
            <person name="Silar P."/>
            <person name="Natvig D.O."/>
            <person name="Lalanne C."/>
            <person name="Gautier V."/>
            <person name="Ament-Velasquez S.L."/>
            <person name="Kruys A."/>
            <person name="Hutchinson M.I."/>
            <person name="Powell A.J."/>
            <person name="Barry K."/>
            <person name="Miller A.N."/>
            <person name="Grigoriev I.V."/>
            <person name="Debuchy R."/>
            <person name="Gladieux P."/>
            <person name="Hiltunen Thoren M."/>
            <person name="Johannesson H."/>
        </authorList>
    </citation>
    <scope>NUCLEOTIDE SEQUENCE</scope>
    <source>
        <strain evidence="2">CBS 990.96</strain>
    </source>
</reference>
<sequence length="586" mass="64737">MSSDTRALVSVCLALIVRGSQSGDHFNNVAIQFPAAFYARRGVSELVDRLTSLGARIEAGAPTLPSQIQIRLLDLLKSLEGVFDDLDKSDENTNYLSLSIVRIDFHKKALIIALDLVNLSIRIHAIKAGYNSDTQGIGLDTGHILLTAAKLQASIAAIQCDTETHPNVTEKTVSIKRFIQSAVTYLHIQRDEIGLPSPDDASSASGVSSSQTNVSFSGGANLEATHLYDTPGLSDQVIVSFDTNVQDKNNSITIVDQQNGNKRIIRYDQGHEEGTDLRVPSSFFGNWTRCSPDGTVIFRGDEETFSVYSITRRLRLGGGDCGCMVHFTQSRRHKLWQGESVFSADSRKMALAFSTVVTDNATHEVSWKARIWRISHDRGKLEELSKIKGNLPGNRQQQSLLTFSPDGTRIAAVCCKRQIGNEKIIEPTIGFAVWDVSSGALLHVVVAPLEITEALRLRGKVMHQFEWGGRWVLAVWFEQTDRLVIWDINASKIIFDRNLYFLSRTGKGPVQVGVGVRGSDVIVVRTVMGCVQVWNATHSQMLGVVQDADWVYDQPSISPDGKFLLARAERKDKSLGWSGRVWKLSL</sequence>
<evidence type="ECO:0000313" key="3">
    <source>
        <dbReference type="Proteomes" id="UP001301958"/>
    </source>
</evidence>
<keyword evidence="3" id="KW-1185">Reference proteome</keyword>
<dbReference type="AlphaFoldDB" id="A0AAN7BXD2"/>
<dbReference type="Gene3D" id="2.130.10.10">
    <property type="entry name" value="YVTN repeat-like/Quinoprotein amine dehydrogenase"/>
    <property type="match status" value="1"/>
</dbReference>
<proteinExistence type="predicted"/>